<dbReference type="Pfam" id="PF00069">
    <property type="entry name" value="Pkinase"/>
    <property type="match status" value="1"/>
</dbReference>
<keyword evidence="2" id="KW-0723">Serine/threonine-protein kinase</keyword>
<feature type="binding site" evidence="12">
    <location>
        <position position="380"/>
    </location>
    <ligand>
        <name>ATP</name>
        <dbReference type="ChEBI" id="CHEBI:30616"/>
    </ligand>
</feature>
<organism evidence="16 17">
    <name type="scientific">Castilleja foliolosa</name>
    <dbReference type="NCBI Taxonomy" id="1961234"/>
    <lineage>
        <taxon>Eukaryota</taxon>
        <taxon>Viridiplantae</taxon>
        <taxon>Streptophyta</taxon>
        <taxon>Embryophyta</taxon>
        <taxon>Tracheophyta</taxon>
        <taxon>Spermatophyta</taxon>
        <taxon>Magnoliopsida</taxon>
        <taxon>eudicotyledons</taxon>
        <taxon>Gunneridae</taxon>
        <taxon>Pentapetalae</taxon>
        <taxon>asterids</taxon>
        <taxon>lamiids</taxon>
        <taxon>Lamiales</taxon>
        <taxon>Orobanchaceae</taxon>
        <taxon>Pedicularideae</taxon>
        <taxon>Castillejinae</taxon>
        <taxon>Castilleja</taxon>
    </lineage>
</organism>
<accession>A0ABD3DVW4</accession>
<feature type="domain" description="Protein kinase" evidence="15">
    <location>
        <begin position="352"/>
        <end position="632"/>
    </location>
</feature>
<protein>
    <recommendedName>
        <fullName evidence="15">Protein kinase domain-containing protein</fullName>
    </recommendedName>
</protein>
<dbReference type="AlphaFoldDB" id="A0ABD3DVW4"/>
<evidence type="ECO:0000256" key="6">
    <source>
        <dbReference type="ARBA" id="ARBA00022741"/>
    </source>
</evidence>
<keyword evidence="17" id="KW-1185">Reference proteome</keyword>
<dbReference type="SMART" id="SM00220">
    <property type="entry name" value="S_TKc"/>
    <property type="match status" value="1"/>
</dbReference>
<gene>
    <name evidence="16" type="ORF">CASFOL_010872</name>
</gene>
<dbReference type="CDD" id="cd14066">
    <property type="entry name" value="STKc_IRAK"/>
    <property type="match status" value="1"/>
</dbReference>
<evidence type="ECO:0000256" key="13">
    <source>
        <dbReference type="SAM" id="Phobius"/>
    </source>
</evidence>
<evidence type="ECO:0000256" key="3">
    <source>
        <dbReference type="ARBA" id="ARBA00022679"/>
    </source>
</evidence>
<keyword evidence="11" id="KW-0325">Glycoprotein</keyword>
<proteinExistence type="predicted"/>
<evidence type="ECO:0000256" key="9">
    <source>
        <dbReference type="ARBA" id="ARBA00022989"/>
    </source>
</evidence>
<name>A0ABD3DVW4_9LAMI</name>
<comment type="subcellular location">
    <subcellularLocation>
        <location evidence="1">Membrane</location>
        <topology evidence="1">Single-pass type I membrane protein</topology>
    </subcellularLocation>
</comment>
<evidence type="ECO:0000256" key="4">
    <source>
        <dbReference type="ARBA" id="ARBA00022692"/>
    </source>
</evidence>
<dbReference type="EMBL" id="JAVIJP010000013">
    <property type="protein sequence ID" value="KAL3645692.1"/>
    <property type="molecule type" value="Genomic_DNA"/>
</dbReference>
<dbReference type="PROSITE" id="PS00108">
    <property type="entry name" value="PROTEIN_KINASE_ST"/>
    <property type="match status" value="1"/>
</dbReference>
<dbReference type="SUPFAM" id="SSF56112">
    <property type="entry name" value="Protein kinase-like (PK-like)"/>
    <property type="match status" value="1"/>
</dbReference>
<dbReference type="Pfam" id="PF13947">
    <property type="entry name" value="GUB_WAK_bind"/>
    <property type="match status" value="1"/>
</dbReference>
<dbReference type="InterPro" id="IPR025287">
    <property type="entry name" value="WAK_GUB"/>
</dbReference>
<reference evidence="17" key="1">
    <citation type="journal article" date="2024" name="IScience">
        <title>Strigolactones Initiate the Formation of Haustorium-like Structures in Castilleja.</title>
        <authorList>
            <person name="Buerger M."/>
            <person name="Peterson D."/>
            <person name="Chory J."/>
        </authorList>
    </citation>
    <scope>NUCLEOTIDE SEQUENCE [LARGE SCALE GENOMIC DNA]</scope>
</reference>
<keyword evidence="7" id="KW-0418">Kinase</keyword>
<evidence type="ECO:0000256" key="2">
    <source>
        <dbReference type="ARBA" id="ARBA00022527"/>
    </source>
</evidence>
<keyword evidence="10 13" id="KW-0472">Membrane</keyword>
<evidence type="ECO:0000256" key="11">
    <source>
        <dbReference type="ARBA" id="ARBA00023180"/>
    </source>
</evidence>
<evidence type="ECO:0000256" key="8">
    <source>
        <dbReference type="ARBA" id="ARBA00022840"/>
    </source>
</evidence>
<keyword evidence="3" id="KW-0808">Transferase</keyword>
<dbReference type="InterPro" id="IPR045874">
    <property type="entry name" value="LRK10/LRL21-25-like"/>
</dbReference>
<keyword evidence="5 14" id="KW-0732">Signal</keyword>
<dbReference type="InterPro" id="IPR008271">
    <property type="entry name" value="Ser/Thr_kinase_AS"/>
</dbReference>
<evidence type="ECO:0000259" key="15">
    <source>
        <dbReference type="PROSITE" id="PS50011"/>
    </source>
</evidence>
<dbReference type="Gene3D" id="1.10.510.10">
    <property type="entry name" value="Transferase(Phosphotransferase) domain 1"/>
    <property type="match status" value="1"/>
</dbReference>
<evidence type="ECO:0000256" key="7">
    <source>
        <dbReference type="ARBA" id="ARBA00022777"/>
    </source>
</evidence>
<dbReference type="GO" id="GO:0004674">
    <property type="term" value="F:protein serine/threonine kinase activity"/>
    <property type="evidence" value="ECO:0007669"/>
    <property type="project" value="UniProtKB-KW"/>
</dbReference>
<evidence type="ECO:0000256" key="14">
    <source>
        <dbReference type="SAM" id="SignalP"/>
    </source>
</evidence>
<evidence type="ECO:0000256" key="5">
    <source>
        <dbReference type="ARBA" id="ARBA00022729"/>
    </source>
</evidence>
<feature type="signal peptide" evidence="14">
    <location>
        <begin position="1"/>
        <end position="18"/>
    </location>
</feature>
<evidence type="ECO:0000256" key="1">
    <source>
        <dbReference type="ARBA" id="ARBA00004479"/>
    </source>
</evidence>
<feature type="transmembrane region" description="Helical" evidence="13">
    <location>
        <begin position="289"/>
        <end position="316"/>
    </location>
</feature>
<dbReference type="PROSITE" id="PS00107">
    <property type="entry name" value="PROTEIN_KINASE_ATP"/>
    <property type="match status" value="1"/>
</dbReference>
<dbReference type="GO" id="GO:0016020">
    <property type="term" value="C:membrane"/>
    <property type="evidence" value="ECO:0007669"/>
    <property type="project" value="UniProtKB-SubCell"/>
</dbReference>
<feature type="chain" id="PRO_5044815456" description="Protein kinase domain-containing protein" evidence="14">
    <location>
        <begin position="19"/>
        <end position="659"/>
    </location>
</feature>
<sequence length="659" mass="74470">MSVFLVFIFSSLFFPVLGVEETGDCKPTRCSEYGPTIQFPFRDKYLHPEHCGYPGFDVFCNEENDTVLVLPFSIQFLVDQIDYVYQQVKLYDPAHCIAKKLPYLNLFSSPFHFVDGENFLHYTLFNCSAASSERHLGPVIPCLGDFRNHFVYVRSYEDVNSLPLTSCTKMHEVTFYNDQFSYFGIDDLTIIADQYCWTNETPTDAECWIRDTLICREYRDDPMITQLSLFLNWTEPACGECKTQEKTCRLNDSTTGHQVFPCEVIEESEGPSVEPVAGADAAERPSVKLVVAVALGSCLAVTILACLVLLCISFIAESAKKQNHMKIEKFLEDQRSLKPTRFTYSDLRRITLKFSEKLGEGGYGIVYKGKLSKEINVAVKVLHNSKGNGEEFVNEVSTIGRIHHVNVVRLVGFCADGLRRALVYEFLPNDSLEKFIFPSPGSEKWSLGWQKLRDIALGIAKGVNYLHKGCDQQILHFDIKPHNILLDPNFNPKICDFGLAKLCDKEQSGVTMTAARGTMGYIAPEVLSRTFGRVSYKSDVYSFGMVLLEMVGGRKNIDPNVDTSQVYFPQWVYNQLDLKFGDDFWAQIEEGEDGNIARRLTIVGLWCIQWCPADRPQMKDVIQMLEGDDESLTIPPNPFPANTNAANPVAGMILEEDIL</sequence>
<keyword evidence="8 12" id="KW-0067">ATP-binding</keyword>
<keyword evidence="9 13" id="KW-1133">Transmembrane helix</keyword>
<keyword evidence="4 13" id="KW-0812">Transmembrane</keyword>
<dbReference type="InterPro" id="IPR011009">
    <property type="entry name" value="Kinase-like_dom_sf"/>
</dbReference>
<evidence type="ECO:0000256" key="10">
    <source>
        <dbReference type="ARBA" id="ARBA00023136"/>
    </source>
</evidence>
<dbReference type="Proteomes" id="UP001632038">
    <property type="component" value="Unassembled WGS sequence"/>
</dbReference>
<evidence type="ECO:0000313" key="16">
    <source>
        <dbReference type="EMBL" id="KAL3645692.1"/>
    </source>
</evidence>
<dbReference type="Gene3D" id="3.30.200.20">
    <property type="entry name" value="Phosphorylase Kinase, domain 1"/>
    <property type="match status" value="1"/>
</dbReference>
<dbReference type="InterPro" id="IPR000719">
    <property type="entry name" value="Prot_kinase_dom"/>
</dbReference>
<dbReference type="PROSITE" id="PS50011">
    <property type="entry name" value="PROTEIN_KINASE_DOM"/>
    <property type="match status" value="1"/>
</dbReference>
<evidence type="ECO:0000256" key="12">
    <source>
        <dbReference type="PROSITE-ProRule" id="PRU10141"/>
    </source>
</evidence>
<dbReference type="FunFam" id="3.30.200.20:FF:000178">
    <property type="entry name" value="serine/threonine-protein kinase PBS1-like"/>
    <property type="match status" value="1"/>
</dbReference>
<evidence type="ECO:0000313" key="17">
    <source>
        <dbReference type="Proteomes" id="UP001632038"/>
    </source>
</evidence>
<comment type="caution">
    <text evidence="16">The sequence shown here is derived from an EMBL/GenBank/DDBJ whole genome shotgun (WGS) entry which is preliminary data.</text>
</comment>
<dbReference type="GO" id="GO:0005524">
    <property type="term" value="F:ATP binding"/>
    <property type="evidence" value="ECO:0007669"/>
    <property type="project" value="UniProtKB-UniRule"/>
</dbReference>
<dbReference type="InterPro" id="IPR017441">
    <property type="entry name" value="Protein_kinase_ATP_BS"/>
</dbReference>
<dbReference type="PANTHER" id="PTHR27009">
    <property type="entry name" value="RUST RESISTANCE KINASE LR10-RELATED"/>
    <property type="match status" value="1"/>
</dbReference>
<keyword evidence="6 12" id="KW-0547">Nucleotide-binding</keyword>
<dbReference type="FunFam" id="1.10.510.10:FF:000590">
    <property type="entry name" value="PR5-like receptor kinase"/>
    <property type="match status" value="1"/>
</dbReference>